<organism evidence="1 2">
    <name type="scientific">Candidatus Protochlamydia amoebophila</name>
    <dbReference type="NCBI Taxonomy" id="362787"/>
    <lineage>
        <taxon>Bacteria</taxon>
        <taxon>Pseudomonadati</taxon>
        <taxon>Chlamydiota</taxon>
        <taxon>Chlamydiia</taxon>
        <taxon>Parachlamydiales</taxon>
        <taxon>Parachlamydiaceae</taxon>
        <taxon>Candidatus Protochlamydia</taxon>
    </lineage>
</organism>
<gene>
    <name evidence="1" type="ORF">DB44_AV00010</name>
</gene>
<proteinExistence type="predicted"/>
<evidence type="ECO:0000313" key="2">
    <source>
        <dbReference type="Proteomes" id="UP000031465"/>
    </source>
</evidence>
<dbReference type="Proteomes" id="UP000031465">
    <property type="component" value="Unassembled WGS sequence"/>
</dbReference>
<dbReference type="AlphaFoldDB" id="A0A0C1HGE9"/>
<dbReference type="EMBL" id="JSAN01000020">
    <property type="protein sequence ID" value="KIC73738.1"/>
    <property type="molecule type" value="Genomic_DNA"/>
</dbReference>
<protein>
    <submittedName>
        <fullName evidence="1">Uncharacterized protein</fullName>
    </submittedName>
</protein>
<feature type="non-terminal residue" evidence="1">
    <location>
        <position position="201"/>
    </location>
</feature>
<accession>A0A0C1HGE9</accession>
<evidence type="ECO:0000313" key="1">
    <source>
        <dbReference type="EMBL" id="KIC73738.1"/>
    </source>
</evidence>
<sequence length="201" mass="22836">MQNPLSISTYPISTYPISIATFSDQSSKYQNLDILDAITKSIKDKIYSQAIQQFNVFMKLLQAGVEKEVLKKAFLCLFTLIPVIKDPRKLEENVRLLLNLTADPCFSEDQQQLATELAKWHYKKGEQKGKQEGQENEQLTYFINALHYLGKAQSISEASPDLQTLASCVFKAASTSLSFFKQRLEQAVRENKSQQVAQFIT</sequence>
<reference evidence="1 2" key="1">
    <citation type="journal article" date="2014" name="Mol. Biol. Evol.">
        <title>Massive expansion of Ubiquitination-related gene families within the Chlamydiae.</title>
        <authorList>
            <person name="Domman D."/>
            <person name="Collingro A."/>
            <person name="Lagkouvardos I."/>
            <person name="Gehre L."/>
            <person name="Weinmaier T."/>
            <person name="Rattei T."/>
            <person name="Subtil A."/>
            <person name="Horn M."/>
        </authorList>
    </citation>
    <scope>NUCLEOTIDE SEQUENCE [LARGE SCALE GENOMIC DNA]</scope>
    <source>
        <strain evidence="1 2">EI2</strain>
    </source>
</reference>
<name>A0A0C1HGE9_9BACT</name>
<comment type="caution">
    <text evidence="1">The sequence shown here is derived from an EMBL/GenBank/DDBJ whole genome shotgun (WGS) entry which is preliminary data.</text>
</comment>